<dbReference type="AlphaFoldDB" id="A0A9W8G2V3"/>
<accession>A0A9W8G2V3</accession>
<dbReference type="Proteomes" id="UP001151518">
    <property type="component" value="Unassembled WGS sequence"/>
</dbReference>
<gene>
    <name evidence="2" type="ORF">GGI25_002944</name>
</gene>
<reference evidence="2" key="1">
    <citation type="submission" date="2022-07" db="EMBL/GenBank/DDBJ databases">
        <title>Phylogenomic reconstructions and comparative analyses of Kickxellomycotina fungi.</title>
        <authorList>
            <person name="Reynolds N.K."/>
            <person name="Stajich J.E."/>
            <person name="Barry K."/>
            <person name="Grigoriev I.V."/>
            <person name="Crous P."/>
            <person name="Smith M.E."/>
        </authorList>
    </citation>
    <scope>NUCLEOTIDE SEQUENCE</scope>
    <source>
        <strain evidence="2">NRRL 3115</strain>
    </source>
</reference>
<organism evidence="2 3">
    <name type="scientific">Coemansia spiralis</name>
    <dbReference type="NCBI Taxonomy" id="417178"/>
    <lineage>
        <taxon>Eukaryota</taxon>
        <taxon>Fungi</taxon>
        <taxon>Fungi incertae sedis</taxon>
        <taxon>Zoopagomycota</taxon>
        <taxon>Kickxellomycotina</taxon>
        <taxon>Kickxellomycetes</taxon>
        <taxon>Kickxellales</taxon>
        <taxon>Kickxellaceae</taxon>
        <taxon>Coemansia</taxon>
    </lineage>
</organism>
<evidence type="ECO:0000256" key="1">
    <source>
        <dbReference type="SAM" id="MobiDB-lite"/>
    </source>
</evidence>
<sequence>MQASLSIRYQPPRLHAEPIAELSGFVACNKPVRLSKQGSTVSLLRKPSLSPLHLTKNSSNIVSGSNNSISISSNHERTLEMLRTVLCSIKPLDSSCELEASIALHKEALEMQAPQKLVGLESHRASLIEALRELQHPGAETIALINALLCNRVKLGLLNATSAASYHVFSVQSIDADDVLTMPIGFVGKSIVSHTADSNNISSSLDSNGSSETLTEEDDDDDINGPATYAGDIDVLDACVAGSSDEPSAVISAKTGLIEMWASNGFWRGVSTRPWSASSSVRRSSTFSGSTLAEGTSDSVNDAYNNHGASVPSANVAVKALPDDMGICWPLDDVASEAASSWGRFYADLGGVRVPTRFRTPRHSLAMLATEQRMMCNDKIVCPLKNRLQEPNPRRQQFEDYIRETGTLPPPPPVSRNKPRSPLCSEI</sequence>
<feature type="compositionally biased region" description="Acidic residues" evidence="1">
    <location>
        <begin position="214"/>
        <end position="223"/>
    </location>
</feature>
<protein>
    <submittedName>
        <fullName evidence="2">Uncharacterized protein</fullName>
    </submittedName>
</protein>
<evidence type="ECO:0000313" key="2">
    <source>
        <dbReference type="EMBL" id="KAJ2677699.1"/>
    </source>
</evidence>
<feature type="region of interest" description="Disordered" evidence="1">
    <location>
        <begin position="388"/>
        <end position="427"/>
    </location>
</feature>
<feature type="compositionally biased region" description="Basic and acidic residues" evidence="1">
    <location>
        <begin position="392"/>
        <end position="403"/>
    </location>
</feature>
<proteinExistence type="predicted"/>
<feature type="region of interest" description="Disordered" evidence="1">
    <location>
        <begin position="201"/>
        <end position="224"/>
    </location>
</feature>
<evidence type="ECO:0000313" key="3">
    <source>
        <dbReference type="Proteomes" id="UP001151518"/>
    </source>
</evidence>
<dbReference type="EMBL" id="JANBTW010000029">
    <property type="protein sequence ID" value="KAJ2677699.1"/>
    <property type="molecule type" value="Genomic_DNA"/>
</dbReference>
<name>A0A9W8G2V3_9FUNG</name>
<dbReference type="OrthoDB" id="5596871at2759"/>
<comment type="caution">
    <text evidence="2">The sequence shown here is derived from an EMBL/GenBank/DDBJ whole genome shotgun (WGS) entry which is preliminary data.</text>
</comment>
<feature type="compositionally biased region" description="Low complexity" evidence="1">
    <location>
        <begin position="201"/>
        <end position="211"/>
    </location>
</feature>